<reference evidence="2 3" key="1">
    <citation type="submission" date="2019-11" db="EMBL/GenBank/DDBJ databases">
        <authorList>
            <person name="Cao P."/>
        </authorList>
    </citation>
    <scope>NUCLEOTIDE SEQUENCE [LARGE SCALE GENOMIC DNA]</scope>
    <source>
        <strain evidence="2 3">NEAU-AAG5</strain>
    </source>
</reference>
<feature type="region of interest" description="Disordered" evidence="1">
    <location>
        <begin position="506"/>
        <end position="535"/>
    </location>
</feature>
<feature type="region of interest" description="Disordered" evidence="1">
    <location>
        <begin position="662"/>
        <end position="726"/>
    </location>
</feature>
<feature type="region of interest" description="Disordered" evidence="1">
    <location>
        <begin position="1"/>
        <end position="53"/>
    </location>
</feature>
<gene>
    <name evidence="2" type="ORF">GNZ18_31430</name>
</gene>
<dbReference type="InterPro" id="IPR023825">
    <property type="entry name" value="CRISPR-assoc_RAMP_BGP1436"/>
</dbReference>
<feature type="compositionally biased region" description="Basic and acidic residues" evidence="1">
    <location>
        <begin position="307"/>
        <end position="316"/>
    </location>
</feature>
<protein>
    <submittedName>
        <fullName evidence="2">TIGR03986 family CRISPR-associated RAMP protein</fullName>
    </submittedName>
</protein>
<name>A0A7K1L9T5_9ACTN</name>
<feature type="compositionally biased region" description="Basic residues" evidence="1">
    <location>
        <begin position="26"/>
        <end position="36"/>
    </location>
</feature>
<comment type="caution">
    <text evidence="2">The sequence shown here is derived from an EMBL/GenBank/DDBJ whole genome shotgun (WGS) entry which is preliminary data.</text>
</comment>
<dbReference type="AlphaFoldDB" id="A0A7K1L9T5"/>
<dbReference type="RefSeq" id="WP_156220273.1">
    <property type="nucleotide sequence ID" value="NZ_WOFH01000013.1"/>
</dbReference>
<feature type="compositionally biased region" description="Basic and acidic residues" evidence="1">
    <location>
        <begin position="713"/>
        <end position="726"/>
    </location>
</feature>
<accession>A0A7K1L9T5</accession>
<feature type="compositionally biased region" description="Basic and acidic residues" evidence="1">
    <location>
        <begin position="506"/>
        <end position="516"/>
    </location>
</feature>
<keyword evidence="3" id="KW-1185">Reference proteome</keyword>
<proteinExistence type="predicted"/>
<evidence type="ECO:0000256" key="1">
    <source>
        <dbReference type="SAM" id="MobiDB-lite"/>
    </source>
</evidence>
<evidence type="ECO:0000313" key="3">
    <source>
        <dbReference type="Proteomes" id="UP000432015"/>
    </source>
</evidence>
<dbReference type="EMBL" id="WOFH01000013">
    <property type="protein sequence ID" value="MUN41083.1"/>
    <property type="molecule type" value="Genomic_DNA"/>
</dbReference>
<organism evidence="2 3">
    <name type="scientific">Actinomadura litoris</name>
    <dbReference type="NCBI Taxonomy" id="2678616"/>
    <lineage>
        <taxon>Bacteria</taxon>
        <taxon>Bacillati</taxon>
        <taxon>Actinomycetota</taxon>
        <taxon>Actinomycetes</taxon>
        <taxon>Streptosporangiales</taxon>
        <taxon>Thermomonosporaceae</taxon>
        <taxon>Actinomadura</taxon>
    </lineage>
</organism>
<feature type="region of interest" description="Disordered" evidence="1">
    <location>
        <begin position="295"/>
        <end position="316"/>
    </location>
</feature>
<dbReference type="Proteomes" id="UP000432015">
    <property type="component" value="Unassembled WGS sequence"/>
</dbReference>
<dbReference type="NCBIfam" id="TIGR03986">
    <property type="entry name" value="TIGR03986 family CRISPR-associated RAMP protein"/>
    <property type="match status" value="1"/>
</dbReference>
<evidence type="ECO:0000313" key="2">
    <source>
        <dbReference type="EMBL" id="MUN41083.1"/>
    </source>
</evidence>
<sequence length="726" mass="81142">MTEARPPKPSDVFFRRKPVGGSQPPRARKAPTKKARATPSAKPDPRGRGEPFLNPYTFVPAFSREGMTGSFADAVPQGADRLHEENWTGTIGVRLTVRTPLLLLDTARAHNTPGAEEGHLTYPVLLRDGRPHLPATALKGMLRTAYEAITNSRFGVFNGHDDPLGWRRIADDARYMRPVRVGADGRTLEFWGAVKLSSYRDRPGPRYSPKRPPEHGDRVWVKTRRGKNTEEVTDIRPYSGSRPGGWVEGYVFITGQNAEKKLDERVFIKQNPNRVKLTDELRERWDALMEHHRRHEQDIETGGELDISPHRNNEDRRRLTPGTFCWAYMPTGRIEALYPVMIPRDLASASPAELVPPKVEPAPSFRDLSPADRVFGWVAQEGSGTRPAAYRGRVRVNGVTCVTAPGQAVRRFPGDGLPLSILAQPKPTQGRFYLSESAAEPDRPIKDGTPKNEVHRDPDRALRGRKVYWHHRRAATAESYWNETESTGDPTQELIDGELYREYRRPNAPADERLTRDGTAFQTTGEPQRDKQNRSVRGWIAEGTEFTFGIGVRDIPEVELGALLWLLTLGDDHHHRLGLGKPLGFGSVRLSLDPRETKLHTGAQWSEYYRDLAGELPDPSAETVVENCVRAFEREAANQPGFATIEGAFRAAAQGRADLPVHYPRARPKGLRAPRTPPNPAGESYAWFTANEKVKDGSVAPDRGRSLPSAGDPRGRDLDVHDEESS</sequence>